<evidence type="ECO:0000259" key="4">
    <source>
        <dbReference type="Pfam" id="PF03756"/>
    </source>
</evidence>
<dbReference type="Pfam" id="PF00067">
    <property type="entry name" value="p450"/>
    <property type="match status" value="1"/>
</dbReference>
<keyword evidence="3" id="KW-0349">Heme</keyword>
<dbReference type="GO" id="GO:0004497">
    <property type="term" value="F:monooxygenase activity"/>
    <property type="evidence" value="ECO:0007669"/>
    <property type="project" value="UniProtKB-KW"/>
</dbReference>
<protein>
    <submittedName>
        <fullName evidence="5">Cytochrome P450</fullName>
    </submittedName>
</protein>
<dbReference type="Pfam" id="PF03756">
    <property type="entry name" value="AfsA"/>
    <property type="match status" value="1"/>
</dbReference>
<keyword evidence="3" id="KW-0479">Metal-binding</keyword>
<feature type="domain" description="A-factor biosynthesis hotdog" evidence="4">
    <location>
        <begin position="28"/>
        <end position="167"/>
    </location>
</feature>
<accession>A0A743PHY4</accession>
<keyword evidence="3" id="KW-0560">Oxidoreductase</keyword>
<evidence type="ECO:0000256" key="1">
    <source>
        <dbReference type="ARBA" id="ARBA00001971"/>
    </source>
</evidence>
<gene>
    <name evidence="5" type="ORF">G9F27_005608</name>
</gene>
<dbReference type="InterPro" id="IPR017972">
    <property type="entry name" value="Cyt_P450_CS"/>
</dbReference>
<dbReference type="InterPro" id="IPR005509">
    <property type="entry name" value="AfsA_hotdog_dom"/>
</dbReference>
<name>A0A743PHY4_SALER</name>
<dbReference type="PANTHER" id="PTHR46696:SF1">
    <property type="entry name" value="CYTOCHROME P450 YJIB-RELATED"/>
    <property type="match status" value="1"/>
</dbReference>
<comment type="caution">
    <text evidence="5">The sequence shown here is derived from an EMBL/GenBank/DDBJ whole genome shotgun (WGS) entry which is preliminary data.</text>
</comment>
<dbReference type="Gene3D" id="1.10.630.10">
    <property type="entry name" value="Cytochrome P450"/>
    <property type="match status" value="1"/>
</dbReference>
<sequence>MSFIEDDESELIIGADSFNYQCTIPKSYVHRAVIGEVFLTDIRKIHDNKYITAGYLPKSHIYFNDLPYKIPADRKYDAILLLEMCRQTSIYVTHNFFSVPYSAKFIFDDADFILFESDIPYKSGCSNAIVEVNIIERKFRKSELTGLIFRMDVYVDGRYCAQKTMNISWMDEKKWHRLRHQRSVECHDTIPHYDSMPGYEVLEPASYQQAGKIRLLSGHEAWHVINYYDVKKVLTSNTCLRGPSNEPNGPSVLPTLTPKDLLLNLDFPHHARMKRFVAKDYSASGLAWLTPHMVDAIETLMQNVRKDDEFDLYQDVLDPLTVQINCLLLGIPLVEKEYFRVLSVTVQKACPQQVGDLIEKFTALYQYLSEHVKGIRQHAEDGLIARFVAMRENATPPLNDEEITAILLGSLLGGDQNTLTVMTKIFYALLCTETLWQQVVEFPETTEKVADELIRLTNLGTVSAFPRICSKPIELSCITVPAGDTIFPDVYLANRDPSVYADPLTIDPFRNGPRHLQFGYGMHHCMGQELAKLEICTAIKTIARLAPDLRLSDNVSPENFIWNEGIILRRPARLPVCTVRK</sequence>
<reference evidence="5" key="2">
    <citation type="submission" date="2020-02" db="EMBL/GenBank/DDBJ databases">
        <authorList>
            <consortium name="NCBI Pathogen Detection Project"/>
        </authorList>
    </citation>
    <scope>NUCLEOTIDE SEQUENCE</scope>
    <source>
        <strain evidence="5">MA.CK_00/00001968</strain>
    </source>
</reference>
<evidence type="ECO:0000313" key="5">
    <source>
        <dbReference type="EMBL" id="HAF2131248.1"/>
    </source>
</evidence>
<dbReference type="GO" id="GO:0016705">
    <property type="term" value="F:oxidoreductase activity, acting on paired donors, with incorporation or reduction of molecular oxygen"/>
    <property type="evidence" value="ECO:0007669"/>
    <property type="project" value="InterPro"/>
</dbReference>
<comment type="cofactor">
    <cofactor evidence="1">
        <name>heme</name>
        <dbReference type="ChEBI" id="CHEBI:30413"/>
    </cofactor>
</comment>
<proteinExistence type="inferred from homology"/>
<dbReference type="InterPro" id="IPR001128">
    <property type="entry name" value="Cyt_P450"/>
</dbReference>
<reference evidence="5" key="1">
    <citation type="journal article" date="2018" name="Genome Biol.">
        <title>SKESA: strategic k-mer extension for scrupulous assemblies.</title>
        <authorList>
            <person name="Souvorov A."/>
            <person name="Agarwala R."/>
            <person name="Lipman D.J."/>
        </authorList>
    </citation>
    <scope>NUCLEOTIDE SEQUENCE</scope>
    <source>
        <strain evidence="5">MA.CK_00/00001968</strain>
    </source>
</reference>
<keyword evidence="3" id="KW-0503">Monooxygenase</keyword>
<dbReference type="PROSITE" id="PS00086">
    <property type="entry name" value="CYTOCHROME_P450"/>
    <property type="match status" value="1"/>
</dbReference>
<dbReference type="GO" id="GO:0020037">
    <property type="term" value="F:heme binding"/>
    <property type="evidence" value="ECO:0007669"/>
    <property type="project" value="InterPro"/>
</dbReference>
<dbReference type="InterPro" id="IPR036396">
    <property type="entry name" value="Cyt_P450_sf"/>
</dbReference>
<keyword evidence="3" id="KW-0408">Iron</keyword>
<dbReference type="PANTHER" id="PTHR46696">
    <property type="entry name" value="P450, PUTATIVE (EUROFUNG)-RELATED"/>
    <property type="match status" value="1"/>
</dbReference>
<dbReference type="AlphaFoldDB" id="A0A743PHY4"/>
<evidence type="ECO:0000256" key="2">
    <source>
        <dbReference type="ARBA" id="ARBA00010617"/>
    </source>
</evidence>
<evidence type="ECO:0000256" key="3">
    <source>
        <dbReference type="RuleBase" id="RU000461"/>
    </source>
</evidence>
<comment type="similarity">
    <text evidence="2 3">Belongs to the cytochrome P450 family.</text>
</comment>
<dbReference type="GO" id="GO:0005506">
    <property type="term" value="F:iron ion binding"/>
    <property type="evidence" value="ECO:0007669"/>
    <property type="project" value="InterPro"/>
</dbReference>
<organism evidence="5">
    <name type="scientific">Salmonella enterica</name>
    <name type="common">Salmonella choleraesuis</name>
    <dbReference type="NCBI Taxonomy" id="28901"/>
    <lineage>
        <taxon>Bacteria</taxon>
        <taxon>Pseudomonadati</taxon>
        <taxon>Pseudomonadota</taxon>
        <taxon>Gammaproteobacteria</taxon>
        <taxon>Enterobacterales</taxon>
        <taxon>Enterobacteriaceae</taxon>
        <taxon>Salmonella</taxon>
    </lineage>
</organism>
<dbReference type="SUPFAM" id="SSF48264">
    <property type="entry name" value="Cytochrome P450"/>
    <property type="match status" value="1"/>
</dbReference>
<dbReference type="PRINTS" id="PR00359">
    <property type="entry name" value="BP450"/>
</dbReference>
<dbReference type="EMBL" id="DAAUQX010000114">
    <property type="protein sequence ID" value="HAF2131248.1"/>
    <property type="molecule type" value="Genomic_DNA"/>
</dbReference>
<dbReference type="InterPro" id="IPR002397">
    <property type="entry name" value="Cyt_P450_B"/>
</dbReference>